<keyword evidence="9" id="KW-0547">Nucleotide-binding</keyword>
<keyword evidence="8" id="KW-0812">Transmembrane</keyword>
<dbReference type="Gene3D" id="3.30.565.10">
    <property type="entry name" value="Histidine kinase-like ATPase, C-terminal domain"/>
    <property type="match status" value="1"/>
</dbReference>
<dbReference type="InterPro" id="IPR005467">
    <property type="entry name" value="His_kinase_dom"/>
</dbReference>
<evidence type="ECO:0000259" key="16">
    <source>
        <dbReference type="PROSITE" id="PS50109"/>
    </source>
</evidence>
<dbReference type="Pfam" id="PF00512">
    <property type="entry name" value="HisKA"/>
    <property type="match status" value="1"/>
</dbReference>
<dbReference type="PRINTS" id="PR00344">
    <property type="entry name" value="BCTRLSENSOR"/>
</dbReference>
<proteinExistence type="predicted"/>
<dbReference type="GO" id="GO:0000155">
    <property type="term" value="F:phosphorelay sensor kinase activity"/>
    <property type="evidence" value="ECO:0007669"/>
    <property type="project" value="InterPro"/>
</dbReference>
<accession>A0A848IAN9</accession>
<dbReference type="InterPro" id="IPR003594">
    <property type="entry name" value="HATPase_dom"/>
</dbReference>
<evidence type="ECO:0000313" key="17">
    <source>
        <dbReference type="EMBL" id="NML97164.1"/>
    </source>
</evidence>
<dbReference type="RefSeq" id="WP_169484163.1">
    <property type="nucleotide sequence ID" value="NZ_JABBGJ010000004.1"/>
</dbReference>
<dbReference type="SUPFAM" id="SSF55874">
    <property type="entry name" value="ATPase domain of HSP90 chaperone/DNA topoisomerase II/histidine kinase"/>
    <property type="match status" value="1"/>
</dbReference>
<dbReference type="InterPro" id="IPR036890">
    <property type="entry name" value="HATPase_C_sf"/>
</dbReference>
<dbReference type="EMBL" id="JABBGJ010000004">
    <property type="protein sequence ID" value="NML97164.1"/>
    <property type="molecule type" value="Genomic_DNA"/>
</dbReference>
<dbReference type="EC" id="2.7.13.3" evidence="3"/>
<dbReference type="AlphaFoldDB" id="A0A848IAN9"/>
<organism evidence="17 18">
    <name type="scientific">Paraburkholderia polaris</name>
    <dbReference type="NCBI Taxonomy" id="2728848"/>
    <lineage>
        <taxon>Bacteria</taxon>
        <taxon>Pseudomonadati</taxon>
        <taxon>Pseudomonadota</taxon>
        <taxon>Betaproteobacteria</taxon>
        <taxon>Burkholderiales</taxon>
        <taxon>Burkholderiaceae</taxon>
        <taxon>Paraburkholderia</taxon>
    </lineage>
</organism>
<evidence type="ECO:0000256" key="15">
    <source>
        <dbReference type="ARBA" id="ARBA00073143"/>
    </source>
</evidence>
<keyword evidence="4" id="KW-1003">Cell membrane</keyword>
<dbReference type="FunFam" id="1.10.287.130:FF:000049">
    <property type="entry name" value="C4-dicarboxylate transport sensor protein DctB"/>
    <property type="match status" value="1"/>
</dbReference>
<dbReference type="InterPro" id="IPR029151">
    <property type="entry name" value="Sensor-like_sf"/>
</dbReference>
<evidence type="ECO:0000256" key="1">
    <source>
        <dbReference type="ARBA" id="ARBA00000085"/>
    </source>
</evidence>
<evidence type="ECO:0000256" key="2">
    <source>
        <dbReference type="ARBA" id="ARBA00004429"/>
    </source>
</evidence>
<dbReference type="PROSITE" id="PS50109">
    <property type="entry name" value="HIS_KIN"/>
    <property type="match status" value="1"/>
</dbReference>
<keyword evidence="11" id="KW-0067">ATP-binding</keyword>
<dbReference type="PANTHER" id="PTHR43065:SF46">
    <property type="entry name" value="C4-DICARBOXYLATE TRANSPORT SENSOR PROTEIN DCTB"/>
    <property type="match status" value="1"/>
</dbReference>
<dbReference type="SUPFAM" id="SSF103190">
    <property type="entry name" value="Sensory domain-like"/>
    <property type="match status" value="1"/>
</dbReference>
<keyword evidence="18" id="KW-1185">Reference proteome</keyword>
<evidence type="ECO:0000256" key="11">
    <source>
        <dbReference type="ARBA" id="ARBA00022840"/>
    </source>
</evidence>
<keyword evidence="7" id="KW-0808">Transferase</keyword>
<protein>
    <recommendedName>
        <fullName evidence="15">C4-dicarboxylate transport sensor protein DctB</fullName>
        <ecNumber evidence="3">2.7.13.3</ecNumber>
    </recommendedName>
</protein>
<comment type="caution">
    <text evidence="17">The sequence shown here is derived from an EMBL/GenBank/DDBJ whole genome shotgun (WGS) entry which is preliminary data.</text>
</comment>
<keyword evidence="12" id="KW-1133">Transmembrane helix</keyword>
<evidence type="ECO:0000313" key="18">
    <source>
        <dbReference type="Proteomes" id="UP000544134"/>
    </source>
</evidence>
<evidence type="ECO:0000256" key="4">
    <source>
        <dbReference type="ARBA" id="ARBA00022475"/>
    </source>
</evidence>
<keyword evidence="5" id="KW-0997">Cell inner membrane</keyword>
<evidence type="ECO:0000256" key="3">
    <source>
        <dbReference type="ARBA" id="ARBA00012438"/>
    </source>
</evidence>
<evidence type="ECO:0000256" key="10">
    <source>
        <dbReference type="ARBA" id="ARBA00022777"/>
    </source>
</evidence>
<dbReference type="PIRSF" id="PIRSF036431">
    <property type="entry name" value="STHK_DctB"/>
    <property type="match status" value="1"/>
</dbReference>
<dbReference type="InterPro" id="IPR003661">
    <property type="entry name" value="HisK_dim/P_dom"/>
</dbReference>
<comment type="subcellular location">
    <subcellularLocation>
        <location evidence="2">Cell inner membrane</location>
        <topology evidence="2">Multi-pass membrane protein</topology>
    </subcellularLocation>
</comment>
<feature type="domain" description="Histidine kinase" evidence="16">
    <location>
        <begin position="400"/>
        <end position="616"/>
    </location>
</feature>
<name>A0A848IAN9_9BURK</name>
<dbReference type="InterPro" id="IPR004358">
    <property type="entry name" value="Sig_transdc_His_kin-like_C"/>
</dbReference>
<evidence type="ECO:0000256" key="12">
    <source>
        <dbReference type="ARBA" id="ARBA00022989"/>
    </source>
</evidence>
<keyword evidence="6" id="KW-0597">Phosphoprotein</keyword>
<keyword evidence="13" id="KW-0902">Two-component regulatory system</keyword>
<evidence type="ECO:0000256" key="7">
    <source>
        <dbReference type="ARBA" id="ARBA00022679"/>
    </source>
</evidence>
<dbReference type="PANTHER" id="PTHR43065">
    <property type="entry name" value="SENSOR HISTIDINE KINASE"/>
    <property type="match status" value="1"/>
</dbReference>
<evidence type="ECO:0000256" key="9">
    <source>
        <dbReference type="ARBA" id="ARBA00022741"/>
    </source>
</evidence>
<dbReference type="InterPro" id="IPR036097">
    <property type="entry name" value="HisK_dim/P_sf"/>
</dbReference>
<keyword evidence="10 17" id="KW-0418">Kinase</keyword>
<comment type="catalytic activity">
    <reaction evidence="1">
        <text>ATP + protein L-histidine = ADP + protein N-phospho-L-histidine.</text>
        <dbReference type="EC" id="2.7.13.3"/>
    </reaction>
</comment>
<evidence type="ECO:0000256" key="6">
    <source>
        <dbReference type="ARBA" id="ARBA00022553"/>
    </source>
</evidence>
<evidence type="ECO:0000256" key="5">
    <source>
        <dbReference type="ARBA" id="ARBA00022519"/>
    </source>
</evidence>
<reference evidence="17 18" key="1">
    <citation type="submission" date="2020-04" db="EMBL/GenBank/DDBJ databases">
        <title>Paraburkholderia sp. RP-4-7 isolated from soil.</title>
        <authorList>
            <person name="Dahal R.H."/>
        </authorList>
    </citation>
    <scope>NUCLEOTIDE SEQUENCE [LARGE SCALE GENOMIC DNA]</scope>
    <source>
        <strain evidence="17 18">RP-4-7</strain>
    </source>
</reference>
<dbReference type="SUPFAM" id="SSF47384">
    <property type="entry name" value="Homodimeric domain of signal transducing histidine kinase"/>
    <property type="match status" value="1"/>
</dbReference>
<dbReference type="GO" id="GO:0005524">
    <property type="term" value="F:ATP binding"/>
    <property type="evidence" value="ECO:0007669"/>
    <property type="project" value="UniProtKB-KW"/>
</dbReference>
<dbReference type="Gene3D" id="1.10.287.130">
    <property type="match status" value="1"/>
</dbReference>
<dbReference type="Proteomes" id="UP000544134">
    <property type="component" value="Unassembled WGS sequence"/>
</dbReference>
<evidence type="ECO:0000256" key="8">
    <source>
        <dbReference type="ARBA" id="ARBA00022692"/>
    </source>
</evidence>
<sequence length="624" mass="67294">MNPVRMERRDEQGGIRRVLTWCAALLFIGVAAMTGHAVGMHAGVSRLREAAQHRLDMVGTGLQGDLARLDYLPSLLEMIPSVFELLASPGNASLRDEVNRYLQGVNATAGASSLYVLSLAGVGVAASDWNEPGTPIGADLSFRPYVKDALVHGRGRFYGMGFTSKRAGYYLSYALYHHGRMSGIAAVKVDLEKTERGWNKLPGSVLLVDQRGVVILSSRDEWNFRPLAPLTPQVRAEIATTRPYGGAALVPLNWHVTQWLAPDTSLIRLGDGLMLETTRPLGQNGWRLIVLDDIAPVLANARNLAVTAALGALVLLLLATTLVQRQRALRHRLDGQAALQAAHDSLESKVAERTAELRSAVTQLGDEVEVRKAIEADLRVTQTELVHAGKMAALGQMSAGMVHELNQPLAALRTLSDNACVLLEKTRLDDVRNNLQRIAHLVDRLGRLTYQLKAFAHKSSPTRVPVPVNKIIGGAQSLVAQRLLDNNVELEVRVRPATLRALAEEARLEQVLVNLLGNAIDAMAASPRRHLHVEAGVADATGTRCVIEVSDTGPGIRADILPRLFEPFTTSKMAGAGLGLGLMISAHIVRELGGSLLGRNIDGGGACFTIELPLAATTETNVDE</sequence>
<dbReference type="GO" id="GO:0005886">
    <property type="term" value="C:plasma membrane"/>
    <property type="evidence" value="ECO:0007669"/>
    <property type="project" value="UniProtKB-SubCell"/>
</dbReference>
<evidence type="ECO:0000256" key="14">
    <source>
        <dbReference type="ARBA" id="ARBA00023136"/>
    </source>
</evidence>
<dbReference type="Pfam" id="PF02518">
    <property type="entry name" value="HATPase_c"/>
    <property type="match status" value="1"/>
</dbReference>
<keyword evidence="14" id="KW-0472">Membrane</keyword>
<dbReference type="Gene3D" id="3.30.450.20">
    <property type="entry name" value="PAS domain"/>
    <property type="match status" value="2"/>
</dbReference>
<evidence type="ECO:0000256" key="13">
    <source>
        <dbReference type="ARBA" id="ARBA00023012"/>
    </source>
</evidence>
<dbReference type="InterPro" id="IPR017055">
    <property type="entry name" value="Sig_transdc_His_kinase_DctB"/>
</dbReference>
<dbReference type="SMART" id="SM00388">
    <property type="entry name" value="HisKA"/>
    <property type="match status" value="1"/>
</dbReference>
<gene>
    <name evidence="17" type="ORF">HHL24_04225</name>
</gene>
<dbReference type="CDD" id="cd00082">
    <property type="entry name" value="HisKA"/>
    <property type="match status" value="1"/>
</dbReference>
<dbReference type="SMART" id="SM00387">
    <property type="entry name" value="HATPase_c"/>
    <property type="match status" value="1"/>
</dbReference>